<comment type="function">
    <text evidence="8">Involved in the degradation of asparagine-linked glycoproteins. Hydrolyze of N-acetyl-beta-D-glucosamine (1-4)N-acetylglucosamine chitobiose core from the reducing end of the bond, it requires prior cleavage by glycosylasparaginase.</text>
</comment>
<dbReference type="GO" id="GO:0004568">
    <property type="term" value="F:chitinase activity"/>
    <property type="evidence" value="ECO:0007669"/>
    <property type="project" value="UniProtKB-ARBA"/>
</dbReference>
<evidence type="ECO:0000256" key="4">
    <source>
        <dbReference type="ARBA" id="ARBA00022801"/>
    </source>
</evidence>
<dbReference type="PANTHER" id="PTHR46290:SF1">
    <property type="entry name" value="DI-N-ACETYLCHITOBIASE"/>
    <property type="match status" value="1"/>
</dbReference>
<comment type="subcellular location">
    <subcellularLocation>
        <location evidence="1">Lysosome</location>
    </subcellularLocation>
</comment>
<keyword evidence="3 11" id="KW-0732">Signal</keyword>
<dbReference type="InterPro" id="IPR047898">
    <property type="entry name" value="DIAC_cat"/>
</dbReference>
<dbReference type="InterPro" id="IPR011583">
    <property type="entry name" value="Chitinase_II/V-like_cat"/>
</dbReference>
<organism evidence="13 14">
    <name type="scientific">Etheostoma spectabile</name>
    <name type="common">orangethroat darter</name>
    <dbReference type="NCBI Taxonomy" id="54343"/>
    <lineage>
        <taxon>Eukaryota</taxon>
        <taxon>Metazoa</taxon>
        <taxon>Chordata</taxon>
        <taxon>Craniata</taxon>
        <taxon>Vertebrata</taxon>
        <taxon>Euteleostomi</taxon>
        <taxon>Actinopterygii</taxon>
        <taxon>Neopterygii</taxon>
        <taxon>Teleostei</taxon>
        <taxon>Neoteleostei</taxon>
        <taxon>Acanthomorphata</taxon>
        <taxon>Eupercaria</taxon>
        <taxon>Perciformes</taxon>
        <taxon>Percoidei</taxon>
        <taxon>Percidae</taxon>
        <taxon>Etheostomatinae</taxon>
        <taxon>Etheostoma</taxon>
    </lineage>
</organism>
<evidence type="ECO:0000256" key="5">
    <source>
        <dbReference type="ARBA" id="ARBA00023180"/>
    </source>
</evidence>
<feature type="chain" id="PRO_5023915588" description="Di-N-acetylchitobiase" evidence="11">
    <location>
        <begin position="17"/>
        <end position="346"/>
    </location>
</feature>
<dbReference type="Gene3D" id="3.10.50.10">
    <property type="match status" value="1"/>
</dbReference>
<evidence type="ECO:0000256" key="1">
    <source>
        <dbReference type="ARBA" id="ARBA00004371"/>
    </source>
</evidence>
<feature type="signal peptide" evidence="11">
    <location>
        <begin position="1"/>
        <end position="16"/>
    </location>
</feature>
<dbReference type="Proteomes" id="UP000327493">
    <property type="component" value="Chromosome 9"/>
</dbReference>
<keyword evidence="7" id="KW-0326">Glycosidase</keyword>
<proteinExistence type="inferred from homology"/>
<dbReference type="SUPFAM" id="SSF51445">
    <property type="entry name" value="(Trans)glycosidases"/>
    <property type="match status" value="1"/>
</dbReference>
<keyword evidence="4" id="KW-0378">Hydrolase</keyword>
<dbReference type="EMBL" id="VOFY01000009">
    <property type="protein sequence ID" value="KAA8589550.1"/>
    <property type="molecule type" value="Genomic_DNA"/>
</dbReference>
<dbReference type="InterPro" id="IPR029070">
    <property type="entry name" value="Chitinase_insertion_sf"/>
</dbReference>
<evidence type="ECO:0000313" key="13">
    <source>
        <dbReference type="EMBL" id="KAA8589550.1"/>
    </source>
</evidence>
<gene>
    <name evidence="13" type="ORF">FQN60_012915</name>
</gene>
<dbReference type="InterPro" id="IPR051887">
    <property type="entry name" value="GH18_Domain-Containing"/>
</dbReference>
<dbReference type="GO" id="GO:0009313">
    <property type="term" value="P:oligosaccharide catabolic process"/>
    <property type="evidence" value="ECO:0007669"/>
    <property type="project" value="TreeGrafter"/>
</dbReference>
<evidence type="ECO:0000256" key="7">
    <source>
        <dbReference type="ARBA" id="ARBA00023295"/>
    </source>
</evidence>
<dbReference type="InterPro" id="IPR017853">
    <property type="entry name" value="GH"/>
</dbReference>
<dbReference type="CDD" id="cd02875">
    <property type="entry name" value="GH18_chitobiase"/>
    <property type="match status" value="1"/>
</dbReference>
<sequence>MFWCYLFLSSVLVCRATVCPCERPELCQQIREERDFEVFVFDVGGKTWKSYNWSMVTTVATFGKYDAELMCYAHSKGARVPHNRTAWITEKVNLAKIQFMDGINIDIEQAVDKGSPEYYALTDLVKETTETFHREIPGSQVSFDVAWSPNCIDKRCYDYATIAESCDLLFVMSYDEQSQIMGDCIAMANAPQSQTLNGYAQFLSLKIDPKKLVMGVPWYGYDYPCLNFSQEGVCFIIKVPFRGAPCSDAAGTQKTYKWIMKQVNSSLSGRLWDDKQQAPYFNYKDQKGQIHQVWYDDPQSICPKAELVKSKGLRGIGMWNGNILDYSDEMVARRQSAMMWNALLGC</sequence>
<evidence type="ECO:0000256" key="10">
    <source>
        <dbReference type="RuleBase" id="RU004453"/>
    </source>
</evidence>
<dbReference type="FunFam" id="3.10.50.10:FF:000006">
    <property type="entry name" value="Chitobiase, di-N-acetyl"/>
    <property type="match status" value="1"/>
</dbReference>
<evidence type="ECO:0000256" key="2">
    <source>
        <dbReference type="ARBA" id="ARBA00009336"/>
    </source>
</evidence>
<comment type="caution">
    <text evidence="13">The sequence shown here is derived from an EMBL/GenBank/DDBJ whole genome shotgun (WGS) entry which is preliminary data.</text>
</comment>
<keyword evidence="14" id="KW-1185">Reference proteome</keyword>
<comment type="similarity">
    <text evidence="2 10">Belongs to the glycosyl hydrolase 18 family.</text>
</comment>
<evidence type="ECO:0000256" key="3">
    <source>
        <dbReference type="ARBA" id="ARBA00022729"/>
    </source>
</evidence>
<dbReference type="PROSITE" id="PS01095">
    <property type="entry name" value="GH18_1"/>
    <property type="match status" value="1"/>
</dbReference>
<evidence type="ECO:0000256" key="9">
    <source>
        <dbReference type="ARBA" id="ARBA00074174"/>
    </source>
</evidence>
<evidence type="ECO:0000256" key="6">
    <source>
        <dbReference type="ARBA" id="ARBA00023228"/>
    </source>
</evidence>
<dbReference type="Pfam" id="PF00704">
    <property type="entry name" value="Glyco_hydro_18"/>
    <property type="match status" value="1"/>
</dbReference>
<dbReference type="PANTHER" id="PTHR46290">
    <property type="entry name" value="DI-N-ACETYLCHITOBIASE"/>
    <property type="match status" value="1"/>
</dbReference>
<dbReference type="GO" id="GO:0005615">
    <property type="term" value="C:extracellular space"/>
    <property type="evidence" value="ECO:0007669"/>
    <property type="project" value="TreeGrafter"/>
</dbReference>
<reference evidence="13 14" key="1">
    <citation type="submission" date="2019-08" db="EMBL/GenBank/DDBJ databases">
        <title>A chromosome-level genome assembly, high-density linkage maps, and genome scans reveal the genomic architecture of hybrid incompatibilities underlying speciation via character displacement in darters (Percidae: Etheostominae).</title>
        <authorList>
            <person name="Moran R.L."/>
            <person name="Catchen J.M."/>
            <person name="Fuller R.C."/>
        </authorList>
    </citation>
    <scope>NUCLEOTIDE SEQUENCE [LARGE SCALE GENOMIC DNA]</scope>
    <source>
        <strain evidence="13">EspeVRDwgs_2016</strain>
        <tissue evidence="13">Muscle</tissue>
    </source>
</reference>
<evidence type="ECO:0000256" key="8">
    <source>
        <dbReference type="ARBA" id="ARBA00055477"/>
    </source>
</evidence>
<dbReference type="Gene3D" id="3.20.20.80">
    <property type="entry name" value="Glycosidases"/>
    <property type="match status" value="1"/>
</dbReference>
<dbReference type="AlphaFoldDB" id="A0A5J5D9I3"/>
<name>A0A5J5D9I3_9PERO</name>
<evidence type="ECO:0000313" key="14">
    <source>
        <dbReference type="Proteomes" id="UP000327493"/>
    </source>
</evidence>
<accession>A0A5J5D9I3</accession>
<dbReference type="FunFam" id="3.20.20.80:FF:000250">
    <property type="entry name" value="Probable di-N-acetylchitobiase 1"/>
    <property type="match status" value="1"/>
</dbReference>
<dbReference type="GO" id="GO:0005764">
    <property type="term" value="C:lysosome"/>
    <property type="evidence" value="ECO:0007669"/>
    <property type="project" value="UniProtKB-SubCell"/>
</dbReference>
<dbReference type="GO" id="GO:0006032">
    <property type="term" value="P:chitin catabolic process"/>
    <property type="evidence" value="ECO:0007669"/>
    <property type="project" value="UniProtKB-ARBA"/>
</dbReference>
<dbReference type="PROSITE" id="PS51910">
    <property type="entry name" value="GH18_2"/>
    <property type="match status" value="1"/>
</dbReference>
<dbReference type="SMART" id="SM00636">
    <property type="entry name" value="Glyco_18"/>
    <property type="match status" value="1"/>
</dbReference>
<dbReference type="InterPro" id="IPR001579">
    <property type="entry name" value="Glyco_hydro_18_chit_AS"/>
</dbReference>
<dbReference type="GO" id="GO:0008061">
    <property type="term" value="F:chitin binding"/>
    <property type="evidence" value="ECO:0007669"/>
    <property type="project" value="InterPro"/>
</dbReference>
<evidence type="ECO:0000256" key="11">
    <source>
        <dbReference type="SAM" id="SignalP"/>
    </source>
</evidence>
<keyword evidence="6" id="KW-0458">Lysosome</keyword>
<evidence type="ECO:0000259" key="12">
    <source>
        <dbReference type="PROSITE" id="PS51910"/>
    </source>
</evidence>
<feature type="domain" description="GH18" evidence="12">
    <location>
        <begin position="1"/>
        <end position="346"/>
    </location>
</feature>
<dbReference type="InterPro" id="IPR001223">
    <property type="entry name" value="Glyco_hydro18_cat"/>
</dbReference>
<keyword evidence="5" id="KW-0325">Glycoprotein</keyword>
<protein>
    <recommendedName>
        <fullName evidence="9">Di-N-acetylchitobiase</fullName>
    </recommendedName>
</protein>